<proteinExistence type="predicted"/>
<name>A0A6A6Y7Y5_9PEZI</name>
<dbReference type="GeneID" id="54464791"/>
<feature type="transmembrane region" description="Helical" evidence="1">
    <location>
        <begin position="100"/>
        <end position="118"/>
    </location>
</feature>
<protein>
    <submittedName>
        <fullName evidence="3 5">Uncharacterized protein</fullName>
    </submittedName>
</protein>
<reference evidence="5" key="3">
    <citation type="submission" date="2025-04" db="UniProtKB">
        <authorList>
            <consortium name="RefSeq"/>
        </authorList>
    </citation>
    <scope>IDENTIFICATION</scope>
    <source>
        <strain evidence="5">CBS 304.34</strain>
    </source>
</reference>
<evidence type="ECO:0000313" key="3">
    <source>
        <dbReference type="EMBL" id="KAF2804653.1"/>
    </source>
</evidence>
<dbReference type="EMBL" id="MU003712">
    <property type="protein sequence ID" value="KAF2804653.1"/>
    <property type="molecule type" value="Genomic_DNA"/>
</dbReference>
<feature type="transmembrane region" description="Helical" evidence="1">
    <location>
        <begin position="130"/>
        <end position="151"/>
    </location>
</feature>
<sequence length="217" mass="24123">MIIMTSTKLLLLVTCCSILVSLPQPALAATVQSPNCHIHGDPDVYGPGIRYGFYLQWAAILIFQFFVPSHADTIRPASAITVLAVYINTFRNFFHDSLVAIDWPMLWYLTAILVVWNLPSSMNALARTGGSLFVVMIILSVYYLASPWVIFRAWDFGIQHHCVVKSFFFVPISSTAHGWGHIPQSWLELGRRHRRGVGLGRHLGAVDVGDVVGQGLC</sequence>
<evidence type="ECO:0000313" key="5">
    <source>
        <dbReference type="RefSeq" id="XP_033571617.1"/>
    </source>
</evidence>
<keyword evidence="1" id="KW-1133">Transmembrane helix</keyword>
<evidence type="ECO:0000256" key="2">
    <source>
        <dbReference type="SAM" id="SignalP"/>
    </source>
</evidence>
<keyword evidence="1" id="KW-0812">Transmembrane</keyword>
<feature type="chain" id="PRO_5044628908" evidence="2">
    <location>
        <begin position="29"/>
        <end position="217"/>
    </location>
</feature>
<evidence type="ECO:0000256" key="1">
    <source>
        <dbReference type="SAM" id="Phobius"/>
    </source>
</evidence>
<keyword evidence="4" id="KW-1185">Reference proteome</keyword>
<feature type="signal peptide" evidence="2">
    <location>
        <begin position="1"/>
        <end position="28"/>
    </location>
</feature>
<keyword evidence="1" id="KW-0472">Membrane</keyword>
<reference evidence="5" key="2">
    <citation type="submission" date="2020-04" db="EMBL/GenBank/DDBJ databases">
        <authorList>
            <consortium name="NCBI Genome Project"/>
        </authorList>
    </citation>
    <scope>NUCLEOTIDE SEQUENCE</scope>
    <source>
        <strain evidence="5">CBS 304.34</strain>
    </source>
</reference>
<reference evidence="3 5" key="1">
    <citation type="journal article" date="2020" name="Stud. Mycol.">
        <title>101 Dothideomycetes genomes: a test case for predicting lifestyles and emergence of pathogens.</title>
        <authorList>
            <person name="Haridas S."/>
            <person name="Albert R."/>
            <person name="Binder M."/>
            <person name="Bloem J."/>
            <person name="Labutti K."/>
            <person name="Salamov A."/>
            <person name="Andreopoulos B."/>
            <person name="Baker S."/>
            <person name="Barry K."/>
            <person name="Bills G."/>
            <person name="Bluhm B."/>
            <person name="Cannon C."/>
            <person name="Castanera R."/>
            <person name="Culley D."/>
            <person name="Daum C."/>
            <person name="Ezra D."/>
            <person name="Gonzalez J."/>
            <person name="Henrissat B."/>
            <person name="Kuo A."/>
            <person name="Liang C."/>
            <person name="Lipzen A."/>
            <person name="Lutzoni F."/>
            <person name="Magnuson J."/>
            <person name="Mondo S."/>
            <person name="Nolan M."/>
            <person name="Ohm R."/>
            <person name="Pangilinan J."/>
            <person name="Park H.-J."/>
            <person name="Ramirez L."/>
            <person name="Alfaro M."/>
            <person name="Sun H."/>
            <person name="Tritt A."/>
            <person name="Yoshinaga Y."/>
            <person name="Zwiers L.-H."/>
            <person name="Turgeon B."/>
            <person name="Goodwin S."/>
            <person name="Spatafora J."/>
            <person name="Crous P."/>
            <person name="Grigoriev I."/>
        </authorList>
    </citation>
    <scope>NUCLEOTIDE SEQUENCE</scope>
    <source>
        <strain evidence="3 5">CBS 304.34</strain>
    </source>
</reference>
<accession>A0A6A6Y7Y5</accession>
<dbReference type="AlphaFoldDB" id="A0A6A6Y7Y5"/>
<organism evidence="3">
    <name type="scientific">Mytilinidion resinicola</name>
    <dbReference type="NCBI Taxonomy" id="574789"/>
    <lineage>
        <taxon>Eukaryota</taxon>
        <taxon>Fungi</taxon>
        <taxon>Dikarya</taxon>
        <taxon>Ascomycota</taxon>
        <taxon>Pezizomycotina</taxon>
        <taxon>Dothideomycetes</taxon>
        <taxon>Pleosporomycetidae</taxon>
        <taxon>Mytilinidiales</taxon>
        <taxon>Mytilinidiaceae</taxon>
        <taxon>Mytilinidion</taxon>
    </lineage>
</organism>
<dbReference type="RefSeq" id="XP_033571617.1">
    <property type="nucleotide sequence ID" value="XM_033723898.1"/>
</dbReference>
<keyword evidence="2" id="KW-0732">Signal</keyword>
<feature type="transmembrane region" description="Helical" evidence="1">
    <location>
        <begin position="48"/>
        <end position="67"/>
    </location>
</feature>
<dbReference type="Proteomes" id="UP000504636">
    <property type="component" value="Unplaced"/>
</dbReference>
<gene>
    <name evidence="3 5" type="ORF">BDZ99DRAFT_502508</name>
</gene>
<evidence type="ECO:0000313" key="4">
    <source>
        <dbReference type="Proteomes" id="UP000504636"/>
    </source>
</evidence>
<dbReference type="OrthoDB" id="3791929at2759"/>